<evidence type="ECO:0000313" key="2">
    <source>
        <dbReference type="EMBL" id="KAK0732022.1"/>
    </source>
</evidence>
<reference evidence="2" key="1">
    <citation type="submission" date="2023-06" db="EMBL/GenBank/DDBJ databases">
        <title>Genome-scale phylogeny and comparative genomics of the fungal order Sordariales.</title>
        <authorList>
            <consortium name="Lawrence Berkeley National Laboratory"/>
            <person name="Hensen N."/>
            <person name="Bonometti L."/>
            <person name="Westerberg I."/>
            <person name="Brannstrom I.O."/>
            <person name="Guillou S."/>
            <person name="Cros-Aarteil S."/>
            <person name="Calhoun S."/>
            <person name="Haridas S."/>
            <person name="Kuo A."/>
            <person name="Mondo S."/>
            <person name="Pangilinan J."/>
            <person name="Riley R."/>
            <person name="Labutti K."/>
            <person name="Andreopoulos B."/>
            <person name="Lipzen A."/>
            <person name="Chen C."/>
            <person name="Yanf M."/>
            <person name="Daum C."/>
            <person name="Ng V."/>
            <person name="Clum A."/>
            <person name="Steindorff A."/>
            <person name="Ohm R."/>
            <person name="Martin F."/>
            <person name="Silar P."/>
            <person name="Natvig D."/>
            <person name="Lalanne C."/>
            <person name="Gautier V."/>
            <person name="Ament-Velasquez S.L."/>
            <person name="Kruys A."/>
            <person name="Hutchinson M.I."/>
            <person name="Powell A.J."/>
            <person name="Barry K."/>
            <person name="Miller A.N."/>
            <person name="Grigoriev I.V."/>
            <person name="Debuchy R."/>
            <person name="Gladieux P."/>
            <person name="Thoren M.H."/>
            <person name="Johannesson H."/>
        </authorList>
    </citation>
    <scope>NUCLEOTIDE SEQUENCE</scope>
    <source>
        <strain evidence="2">SMH4607-1</strain>
    </source>
</reference>
<accession>A0AA40EBC9</accession>
<gene>
    <name evidence="2" type="ORF">B0H67DRAFT_566452</name>
</gene>
<keyword evidence="3" id="KW-1185">Reference proteome</keyword>
<organism evidence="2 3">
    <name type="scientific">Lasiosphaeris hirsuta</name>
    <dbReference type="NCBI Taxonomy" id="260670"/>
    <lineage>
        <taxon>Eukaryota</taxon>
        <taxon>Fungi</taxon>
        <taxon>Dikarya</taxon>
        <taxon>Ascomycota</taxon>
        <taxon>Pezizomycotina</taxon>
        <taxon>Sordariomycetes</taxon>
        <taxon>Sordariomycetidae</taxon>
        <taxon>Sordariales</taxon>
        <taxon>Lasiosphaeriaceae</taxon>
        <taxon>Lasiosphaeris</taxon>
    </lineage>
</organism>
<proteinExistence type="predicted"/>
<feature type="region of interest" description="Disordered" evidence="1">
    <location>
        <begin position="68"/>
        <end position="177"/>
    </location>
</feature>
<evidence type="ECO:0000313" key="3">
    <source>
        <dbReference type="Proteomes" id="UP001172102"/>
    </source>
</evidence>
<feature type="compositionally biased region" description="Low complexity" evidence="1">
    <location>
        <begin position="76"/>
        <end position="87"/>
    </location>
</feature>
<dbReference type="AlphaFoldDB" id="A0AA40EBC9"/>
<evidence type="ECO:0000256" key="1">
    <source>
        <dbReference type="SAM" id="MobiDB-lite"/>
    </source>
</evidence>
<comment type="caution">
    <text evidence="2">The sequence shown here is derived from an EMBL/GenBank/DDBJ whole genome shotgun (WGS) entry which is preliminary data.</text>
</comment>
<dbReference type="Proteomes" id="UP001172102">
    <property type="component" value="Unassembled WGS sequence"/>
</dbReference>
<feature type="region of interest" description="Disordered" evidence="1">
    <location>
        <begin position="1"/>
        <end position="50"/>
    </location>
</feature>
<feature type="compositionally biased region" description="Low complexity" evidence="1">
    <location>
        <begin position="16"/>
        <end position="36"/>
    </location>
</feature>
<name>A0AA40EBC9_9PEZI</name>
<feature type="compositionally biased region" description="Low complexity" evidence="1">
    <location>
        <begin position="94"/>
        <end position="143"/>
    </location>
</feature>
<protein>
    <submittedName>
        <fullName evidence="2">Uncharacterized protein</fullName>
    </submittedName>
</protein>
<dbReference type="EMBL" id="JAUKUA010000001">
    <property type="protein sequence ID" value="KAK0732022.1"/>
    <property type="molecule type" value="Genomic_DNA"/>
</dbReference>
<sequence>MAPAVAELERRAAGGPAAIVPTTPVSPAVTAPVASKPAPPTETPGLAKTLPAAPKSVAPVTNPLAGMPAALSLVDPSPTALSPAPKSLAPPSPAASTSAASSPAVPSPAAQSPTAPLPIAASPPASPAAVSPAVSPAAQSTAPEPEPSKAGIIDPTLSDEDTTPRATPARAPKPSFAVVSRKRKAAIVLQAPLGPKKASVLPAVKKRNVATAEIIIVSD</sequence>